<evidence type="ECO:0000313" key="2">
    <source>
        <dbReference type="Proteomes" id="UP000656813"/>
    </source>
</evidence>
<accession>A0A8J2ZYT2</accession>
<organism evidence="1 2">
    <name type="scientific">Pullulanibacillus pueri</name>
    <dbReference type="NCBI Taxonomy" id="1437324"/>
    <lineage>
        <taxon>Bacteria</taxon>
        <taxon>Bacillati</taxon>
        <taxon>Bacillota</taxon>
        <taxon>Bacilli</taxon>
        <taxon>Bacillales</taxon>
        <taxon>Sporolactobacillaceae</taxon>
        <taxon>Pullulanibacillus</taxon>
    </lineage>
</organism>
<comment type="caution">
    <text evidence="1">The sequence shown here is derived from an EMBL/GenBank/DDBJ whole genome shotgun (WGS) entry which is preliminary data.</text>
</comment>
<protein>
    <submittedName>
        <fullName evidence="1">Uncharacterized protein</fullName>
    </submittedName>
</protein>
<reference evidence="1" key="1">
    <citation type="journal article" date="2014" name="Int. J. Syst. Evol. Microbiol.">
        <title>Complete genome sequence of Corynebacterium casei LMG S-19264T (=DSM 44701T), isolated from a smear-ripened cheese.</title>
        <authorList>
            <consortium name="US DOE Joint Genome Institute (JGI-PGF)"/>
            <person name="Walter F."/>
            <person name="Albersmeier A."/>
            <person name="Kalinowski J."/>
            <person name="Ruckert C."/>
        </authorList>
    </citation>
    <scope>NUCLEOTIDE SEQUENCE</scope>
    <source>
        <strain evidence="1">CGMCC 1.12777</strain>
    </source>
</reference>
<sequence length="61" mass="7270">MCRIANKRNSRLALPFQPSDIIGERYELNMNKDIRTLFLFLNLFIYLVIDPLKERGVELTR</sequence>
<evidence type="ECO:0000313" key="1">
    <source>
        <dbReference type="EMBL" id="GGH86524.1"/>
    </source>
</evidence>
<gene>
    <name evidence="1" type="ORF">GCM10007096_34430</name>
</gene>
<keyword evidence="2" id="KW-1185">Reference proteome</keyword>
<reference evidence="1" key="2">
    <citation type="submission" date="2020-09" db="EMBL/GenBank/DDBJ databases">
        <authorList>
            <person name="Sun Q."/>
            <person name="Zhou Y."/>
        </authorList>
    </citation>
    <scope>NUCLEOTIDE SEQUENCE</scope>
    <source>
        <strain evidence="1">CGMCC 1.12777</strain>
    </source>
</reference>
<dbReference type="EMBL" id="BMFV01000033">
    <property type="protein sequence ID" value="GGH86524.1"/>
    <property type="molecule type" value="Genomic_DNA"/>
</dbReference>
<proteinExistence type="predicted"/>
<dbReference type="Proteomes" id="UP000656813">
    <property type="component" value="Unassembled WGS sequence"/>
</dbReference>
<dbReference type="AlphaFoldDB" id="A0A8J2ZYT2"/>
<name>A0A8J2ZYT2_9BACL</name>